<dbReference type="EMBL" id="CAJNOE010006001">
    <property type="protein sequence ID" value="CAF1521952.1"/>
    <property type="molecule type" value="Genomic_DNA"/>
</dbReference>
<feature type="non-terminal residue" evidence="2">
    <location>
        <position position="1"/>
    </location>
</feature>
<gene>
    <name evidence="2" type="ORF">IZO911_LOCUS45876</name>
</gene>
<comment type="caution">
    <text evidence="2">The sequence shown here is derived from an EMBL/GenBank/DDBJ whole genome shotgun (WGS) entry which is preliminary data.</text>
</comment>
<accession>A0A815UMM5</accession>
<dbReference type="Proteomes" id="UP000663860">
    <property type="component" value="Unassembled WGS sequence"/>
</dbReference>
<evidence type="ECO:0000313" key="2">
    <source>
        <dbReference type="EMBL" id="CAF1521952.1"/>
    </source>
</evidence>
<feature type="region of interest" description="Disordered" evidence="1">
    <location>
        <begin position="15"/>
        <end position="34"/>
    </location>
</feature>
<name>A0A815UMM5_9BILA</name>
<evidence type="ECO:0000313" key="3">
    <source>
        <dbReference type="Proteomes" id="UP000663860"/>
    </source>
</evidence>
<reference evidence="2" key="1">
    <citation type="submission" date="2021-02" db="EMBL/GenBank/DDBJ databases">
        <authorList>
            <person name="Nowell W R."/>
        </authorList>
    </citation>
    <scope>NUCLEOTIDE SEQUENCE</scope>
</reference>
<dbReference type="AlphaFoldDB" id="A0A815UMM5"/>
<evidence type="ECO:0000256" key="1">
    <source>
        <dbReference type="SAM" id="MobiDB-lite"/>
    </source>
</evidence>
<protein>
    <submittedName>
        <fullName evidence="2">Uncharacterized protein</fullName>
    </submittedName>
</protein>
<organism evidence="2 3">
    <name type="scientific">Adineta steineri</name>
    <dbReference type="NCBI Taxonomy" id="433720"/>
    <lineage>
        <taxon>Eukaryota</taxon>
        <taxon>Metazoa</taxon>
        <taxon>Spiralia</taxon>
        <taxon>Gnathifera</taxon>
        <taxon>Rotifera</taxon>
        <taxon>Eurotatoria</taxon>
        <taxon>Bdelloidea</taxon>
        <taxon>Adinetida</taxon>
        <taxon>Adinetidae</taxon>
        <taxon>Adineta</taxon>
    </lineage>
</organism>
<proteinExistence type="predicted"/>
<sequence length="34" mass="3642">SSIWAVDGLTRSVPNSNGRMISKSSSLFTRDNGT</sequence>